<dbReference type="InterPro" id="IPR010317">
    <property type="entry name" value="WxLIP_PGBD"/>
</dbReference>
<gene>
    <name evidence="4" type="ORF">M3X98_13530</name>
</gene>
<sequence>MKRAIGITILILSIFFCGGTIAYGEEGIGGFTIEGVPNAHQLDSSVGYFYLKENPEEKDEIKVKLINESSKEKTLEIKVTDANTNPNGIIDYTGMIKNHKLLKTPLTQIVKANQSEVKVPANSTKETTLTVTMPKDRFEGIVLGGIVVSEKKDEEKSKQTVSVENTYSYTLGVVLTNETENQMKKYISVELEDVGPILYDGRRIIKADILNPNPYIFPDSKVEGQIIDQKTKEVVRTKEQKNVSIAPFSVFPFQFDWVKEDLKPGKYLFKGVVTGDKKEWKFEKEFEITEEQADKINQESVFQIQIPKWVSIGSLVFALLAFMMIVFLLLRSRKRGK</sequence>
<feature type="domain" description="WxL Interacting Protein host binding" evidence="3">
    <location>
        <begin position="159"/>
        <end position="298"/>
    </location>
</feature>
<feature type="transmembrane region" description="Helical" evidence="1">
    <location>
        <begin position="309"/>
        <end position="330"/>
    </location>
</feature>
<evidence type="ECO:0000259" key="3">
    <source>
        <dbReference type="Pfam" id="PF11797"/>
    </source>
</evidence>
<dbReference type="InterPro" id="IPR021759">
    <property type="entry name" value="WxLIP_HBD"/>
</dbReference>
<dbReference type="EMBL" id="JAMWMK010000034">
    <property type="protein sequence ID" value="MDC4249029.1"/>
    <property type="molecule type" value="Genomic_DNA"/>
</dbReference>
<reference evidence="4" key="1">
    <citation type="submission" date="2022-05" db="EMBL/GenBank/DDBJ databases">
        <title>Draft genome sequences of Clostridium perfringens strains isolated from Peru.</title>
        <authorList>
            <person name="Hurtado R."/>
            <person name="Lima L."/>
            <person name="Sousa T."/>
            <person name="Jaiswal A.K."/>
            <person name="Tiwari S."/>
            <person name="Maturrano L."/>
            <person name="Brenig B."/>
            <person name="Azevedo V."/>
        </authorList>
    </citation>
    <scope>NUCLEOTIDE SEQUENCE</scope>
    <source>
        <strain evidence="4">CP4</strain>
    </source>
</reference>
<evidence type="ECO:0000256" key="1">
    <source>
        <dbReference type="SAM" id="Phobius"/>
    </source>
</evidence>
<feature type="domain" description="WxL Interacting Protein peptidoglycan binding" evidence="2">
    <location>
        <begin position="31"/>
        <end position="149"/>
    </location>
</feature>
<organism evidence="4 5">
    <name type="scientific">Enterococcus faecium</name>
    <name type="common">Streptococcus faecium</name>
    <dbReference type="NCBI Taxonomy" id="1352"/>
    <lineage>
        <taxon>Bacteria</taxon>
        <taxon>Bacillati</taxon>
        <taxon>Bacillota</taxon>
        <taxon>Bacilli</taxon>
        <taxon>Lactobacillales</taxon>
        <taxon>Enterococcaceae</taxon>
        <taxon>Enterococcus</taxon>
    </lineage>
</organism>
<protein>
    <submittedName>
        <fullName evidence="4">DUF916 and DUF3324 domain-containing protein</fullName>
    </submittedName>
</protein>
<accession>A0A9X3XUI9</accession>
<dbReference type="AlphaFoldDB" id="A0A9X3XUI9"/>
<keyword evidence="1" id="KW-0472">Membrane</keyword>
<dbReference type="Pfam" id="PF06030">
    <property type="entry name" value="WxLIP_PGBD"/>
    <property type="match status" value="1"/>
</dbReference>
<dbReference type="RefSeq" id="WP_272471512.1">
    <property type="nucleotide sequence ID" value="NZ_JAMWMK010000034.1"/>
</dbReference>
<name>A0A9X3XUI9_ENTFC</name>
<evidence type="ECO:0000313" key="5">
    <source>
        <dbReference type="Proteomes" id="UP001141166"/>
    </source>
</evidence>
<dbReference type="Proteomes" id="UP001141166">
    <property type="component" value="Unassembled WGS sequence"/>
</dbReference>
<keyword evidence="1" id="KW-1133">Transmembrane helix</keyword>
<evidence type="ECO:0000259" key="2">
    <source>
        <dbReference type="Pfam" id="PF06030"/>
    </source>
</evidence>
<proteinExistence type="predicted"/>
<dbReference type="Pfam" id="PF11797">
    <property type="entry name" value="WxLIP_HBD"/>
    <property type="match status" value="1"/>
</dbReference>
<keyword evidence="1" id="KW-0812">Transmembrane</keyword>
<evidence type="ECO:0000313" key="4">
    <source>
        <dbReference type="EMBL" id="MDC4249029.1"/>
    </source>
</evidence>
<comment type="caution">
    <text evidence="4">The sequence shown here is derived from an EMBL/GenBank/DDBJ whole genome shotgun (WGS) entry which is preliminary data.</text>
</comment>